<dbReference type="GeneID" id="83199758"/>
<dbReference type="InterPro" id="IPR036291">
    <property type="entry name" value="NAD(P)-bd_dom_sf"/>
</dbReference>
<dbReference type="PANTHER" id="PTHR42748">
    <property type="entry name" value="NITROGEN METABOLITE REPRESSION PROTEIN NMRA FAMILY MEMBER"/>
    <property type="match status" value="1"/>
</dbReference>
<dbReference type="CDD" id="cd05251">
    <property type="entry name" value="NmrA_like_SDR_a"/>
    <property type="match status" value="1"/>
</dbReference>
<dbReference type="PANTHER" id="PTHR42748:SF28">
    <property type="entry name" value="NMRA-LIKE DOMAIN-CONTAINING PROTEIN"/>
    <property type="match status" value="1"/>
</dbReference>
<dbReference type="OrthoDB" id="3358371at2759"/>
<dbReference type="Pfam" id="PF05368">
    <property type="entry name" value="NmrA"/>
    <property type="match status" value="1"/>
</dbReference>
<reference evidence="4" key="1">
    <citation type="submission" date="2022-11" db="EMBL/GenBank/DDBJ databases">
        <authorList>
            <person name="Petersen C."/>
        </authorList>
    </citation>
    <scope>NUCLEOTIDE SEQUENCE</scope>
    <source>
        <strain evidence="4">IBT 19713</strain>
    </source>
</reference>
<dbReference type="Gene3D" id="3.40.50.720">
    <property type="entry name" value="NAD(P)-binding Rossmann-like Domain"/>
    <property type="match status" value="1"/>
</dbReference>
<dbReference type="AlphaFoldDB" id="A0A9W9TT39"/>
<organism evidence="4 5">
    <name type="scientific">Penicillium chermesinum</name>
    <dbReference type="NCBI Taxonomy" id="63820"/>
    <lineage>
        <taxon>Eukaryota</taxon>
        <taxon>Fungi</taxon>
        <taxon>Dikarya</taxon>
        <taxon>Ascomycota</taxon>
        <taxon>Pezizomycotina</taxon>
        <taxon>Eurotiomycetes</taxon>
        <taxon>Eurotiomycetidae</taxon>
        <taxon>Eurotiales</taxon>
        <taxon>Aspergillaceae</taxon>
        <taxon>Penicillium</taxon>
    </lineage>
</organism>
<comment type="similarity">
    <text evidence="1">Belongs to the NmrA-type oxidoreductase family.</text>
</comment>
<evidence type="ECO:0000256" key="1">
    <source>
        <dbReference type="ARBA" id="ARBA00006328"/>
    </source>
</evidence>
<comment type="caution">
    <text evidence="4">The sequence shown here is derived from an EMBL/GenBank/DDBJ whole genome shotgun (WGS) entry which is preliminary data.</text>
</comment>
<evidence type="ECO:0000313" key="5">
    <source>
        <dbReference type="Proteomes" id="UP001150941"/>
    </source>
</evidence>
<protein>
    <recommendedName>
        <fullName evidence="3">NmrA-like domain-containing protein</fullName>
    </recommendedName>
</protein>
<evidence type="ECO:0000256" key="2">
    <source>
        <dbReference type="ARBA" id="ARBA00022857"/>
    </source>
</evidence>
<dbReference type="InterPro" id="IPR051164">
    <property type="entry name" value="NmrA-like_oxidored"/>
</dbReference>
<dbReference type="Gene3D" id="3.90.25.10">
    <property type="entry name" value="UDP-galactose 4-epimerase, domain 1"/>
    <property type="match status" value="1"/>
</dbReference>
<dbReference type="InterPro" id="IPR008030">
    <property type="entry name" value="NmrA-like"/>
</dbReference>
<accession>A0A9W9TT39</accession>
<feature type="domain" description="NmrA-like" evidence="3">
    <location>
        <begin position="3"/>
        <end position="259"/>
    </location>
</feature>
<reference evidence="4" key="2">
    <citation type="journal article" date="2023" name="IMA Fungus">
        <title>Comparative genomic study of the Penicillium genus elucidates a diverse pangenome and 15 lateral gene transfer events.</title>
        <authorList>
            <person name="Petersen C."/>
            <person name="Sorensen T."/>
            <person name="Nielsen M.R."/>
            <person name="Sondergaard T.E."/>
            <person name="Sorensen J.L."/>
            <person name="Fitzpatrick D.A."/>
            <person name="Frisvad J.C."/>
            <person name="Nielsen K.L."/>
        </authorList>
    </citation>
    <scope>NUCLEOTIDE SEQUENCE</scope>
    <source>
        <strain evidence="4">IBT 19713</strain>
    </source>
</reference>
<keyword evidence="5" id="KW-1185">Reference proteome</keyword>
<gene>
    <name evidence="4" type="ORF">N7468_003158</name>
</gene>
<evidence type="ECO:0000313" key="4">
    <source>
        <dbReference type="EMBL" id="KAJ5238539.1"/>
    </source>
</evidence>
<dbReference type="Proteomes" id="UP001150941">
    <property type="component" value="Unassembled WGS sequence"/>
</dbReference>
<dbReference type="GO" id="GO:0005634">
    <property type="term" value="C:nucleus"/>
    <property type="evidence" value="ECO:0007669"/>
    <property type="project" value="TreeGrafter"/>
</dbReference>
<dbReference type="RefSeq" id="XP_058331458.1">
    <property type="nucleotide sequence ID" value="XM_058472455.1"/>
</dbReference>
<dbReference type="SUPFAM" id="SSF51735">
    <property type="entry name" value="NAD(P)-binding Rossmann-fold domains"/>
    <property type="match status" value="1"/>
</dbReference>
<name>A0A9W9TT39_9EURO</name>
<proteinExistence type="inferred from homology"/>
<evidence type="ECO:0000259" key="3">
    <source>
        <dbReference type="Pfam" id="PF05368"/>
    </source>
</evidence>
<keyword evidence="2" id="KW-0521">NADP</keyword>
<dbReference type="EMBL" id="JAPQKS010000003">
    <property type="protein sequence ID" value="KAJ5238539.1"/>
    <property type="molecule type" value="Genomic_DNA"/>
</dbReference>
<sequence length="318" mass="34675">MIITIIGATGTQGGSAIKHLLQDSSSGHTIRAITRNPDGDKAQDLSRQGVQVVKGDLDDVISLEKAVSGSNAIFAVTDFWTMFAQSGKEAAAARETQQGKNIVDAAEATIDTLEHFIWSTLAETAHNSEQKAIVPHYESKVAVNRYIESKPGLLAKTTFLWSGYYASNFARGCLKPVYMPSASTFVQIQSVPGSTPMAFIGDTAANLGAFIKAIFEKPEETRGGKIVHAFIEKSSLEELLQKWAEAHKVTGVYVQVFRDSYYALFPGEGEEMDLGMRFWDVTRGKDLAPKGQLLTYKELGVDLSNLVSSEESFARLPL</sequence>